<dbReference type="InterPro" id="IPR050353">
    <property type="entry name" value="PyrK_electron_transfer"/>
</dbReference>
<dbReference type="InterPro" id="IPR039261">
    <property type="entry name" value="FNR_nucleotide-bd"/>
</dbReference>
<evidence type="ECO:0000313" key="5">
    <source>
        <dbReference type="Proteomes" id="UP000001029"/>
    </source>
</evidence>
<dbReference type="NCBIfam" id="NF004862">
    <property type="entry name" value="PRK06222.1"/>
    <property type="match status" value="1"/>
</dbReference>
<dbReference type="InterPro" id="IPR019480">
    <property type="entry name" value="Dihydroorotate_DH_Fe-S-bd"/>
</dbReference>
<dbReference type="PROSITE" id="PS51384">
    <property type="entry name" value="FAD_FR"/>
    <property type="match status" value="1"/>
</dbReference>
<dbReference type="KEGG" id="emi:Emin_0168"/>
<keyword evidence="2" id="KW-0001">2Fe-2S</keyword>
<proteinExistence type="predicted"/>
<accession>B2KBP5</accession>
<dbReference type="EMBL" id="CP001055">
    <property type="protein sequence ID" value="ACC97732.1"/>
    <property type="molecule type" value="Genomic_DNA"/>
</dbReference>
<gene>
    <name evidence="4" type="ordered locus">Emin_0168</name>
</gene>
<comment type="cofactor">
    <cofactor evidence="1">
        <name>FAD</name>
        <dbReference type="ChEBI" id="CHEBI:57692"/>
    </cofactor>
    <text evidence="1">Binds 1 FAD per subunit.</text>
</comment>
<dbReference type="HOGENOM" id="CLU_003827_1_0_0"/>
<keyword evidence="1" id="KW-0285">Flavoprotein</keyword>
<keyword evidence="2" id="KW-0479">Metal-binding</keyword>
<dbReference type="Pfam" id="PF10418">
    <property type="entry name" value="DHODB_Fe-S_bind"/>
    <property type="match status" value="1"/>
</dbReference>
<feature type="binding site" evidence="2">
    <location>
        <position position="241"/>
    </location>
    <ligand>
        <name>[2Fe-2S] cluster</name>
        <dbReference type="ChEBI" id="CHEBI:190135"/>
    </ligand>
</feature>
<dbReference type="Gene3D" id="2.40.30.10">
    <property type="entry name" value="Translation factors"/>
    <property type="match status" value="1"/>
</dbReference>
<dbReference type="CDD" id="cd06219">
    <property type="entry name" value="DHOD_e_trans_like1"/>
    <property type="match status" value="1"/>
</dbReference>
<name>B2KBP5_ELUMP</name>
<evidence type="ECO:0000256" key="2">
    <source>
        <dbReference type="PIRSR" id="PIRSR006816-2"/>
    </source>
</evidence>
<keyword evidence="1" id="KW-0274">FAD</keyword>
<dbReference type="PANTHER" id="PTHR43513:SF3">
    <property type="entry name" value="DIHYDROOROTATE DEHYDROGENASE B (NAD(+)), ELECTRON TRANSFER SUBUNIT-RELATED"/>
    <property type="match status" value="1"/>
</dbReference>
<feature type="binding site" evidence="1">
    <location>
        <begin position="66"/>
        <end position="68"/>
    </location>
    <ligand>
        <name>FAD</name>
        <dbReference type="ChEBI" id="CHEBI:57692"/>
    </ligand>
</feature>
<feature type="domain" description="FAD-binding FR-type" evidence="3">
    <location>
        <begin position="1"/>
        <end position="99"/>
    </location>
</feature>
<dbReference type="SUPFAM" id="SSF63380">
    <property type="entry name" value="Riboflavin synthase domain-like"/>
    <property type="match status" value="1"/>
</dbReference>
<evidence type="ECO:0000256" key="1">
    <source>
        <dbReference type="PIRSR" id="PIRSR006816-1"/>
    </source>
</evidence>
<dbReference type="InterPro" id="IPR017927">
    <property type="entry name" value="FAD-bd_FR_type"/>
</dbReference>
<dbReference type="GO" id="GO:0046872">
    <property type="term" value="F:metal ion binding"/>
    <property type="evidence" value="ECO:0007669"/>
    <property type="project" value="UniProtKB-KW"/>
</dbReference>
<dbReference type="InterPro" id="IPR008333">
    <property type="entry name" value="Cbr1-like_FAD-bd_dom"/>
</dbReference>
<dbReference type="Gene3D" id="3.40.50.80">
    <property type="entry name" value="Nucleotide-binding domain of ferredoxin-NADP reductase (FNR) module"/>
    <property type="match status" value="1"/>
</dbReference>
<keyword evidence="2" id="KW-0408">Iron</keyword>
<evidence type="ECO:0000313" key="4">
    <source>
        <dbReference type="EMBL" id="ACC97732.1"/>
    </source>
</evidence>
<protein>
    <submittedName>
        <fullName evidence="4">Oxidoreductase FAD/NAD(P)-binding domain protein</fullName>
    </submittedName>
</protein>
<dbReference type="AlphaFoldDB" id="B2KBP5"/>
<dbReference type="InterPro" id="IPR012165">
    <property type="entry name" value="Cyt_c3_hydrogenase_gsu"/>
</dbReference>
<dbReference type="Pfam" id="PF00175">
    <property type="entry name" value="NAD_binding_1"/>
    <property type="match status" value="1"/>
</dbReference>
<comment type="cofactor">
    <cofactor evidence="2">
        <name>[2Fe-2S] cluster</name>
        <dbReference type="ChEBI" id="CHEBI:190135"/>
    </cofactor>
    <text evidence="2">Binds 1 [2Fe-2S] cluster per subunit.</text>
</comment>
<dbReference type="OrthoDB" id="9778346at2"/>
<dbReference type="GO" id="GO:0006221">
    <property type="term" value="P:pyrimidine nucleotide biosynthetic process"/>
    <property type="evidence" value="ECO:0007669"/>
    <property type="project" value="InterPro"/>
</dbReference>
<dbReference type="Proteomes" id="UP000001029">
    <property type="component" value="Chromosome"/>
</dbReference>
<dbReference type="PANTHER" id="PTHR43513">
    <property type="entry name" value="DIHYDROOROTATE DEHYDROGENASE B (NAD(+)), ELECTRON TRANSFER SUBUNIT"/>
    <property type="match status" value="1"/>
</dbReference>
<feature type="binding site" evidence="2">
    <location>
        <position position="226"/>
    </location>
    <ligand>
        <name>[2Fe-2S] cluster</name>
        <dbReference type="ChEBI" id="CHEBI:190135"/>
    </ligand>
</feature>
<organism evidence="4 5">
    <name type="scientific">Elusimicrobium minutum (strain Pei191)</name>
    <dbReference type="NCBI Taxonomy" id="445932"/>
    <lineage>
        <taxon>Bacteria</taxon>
        <taxon>Pseudomonadati</taxon>
        <taxon>Elusimicrobiota</taxon>
        <taxon>Elusimicrobia</taxon>
        <taxon>Elusimicrobiales</taxon>
        <taxon>Elusimicrobiaceae</taxon>
        <taxon>Elusimicrobium</taxon>
    </lineage>
</organism>
<dbReference type="InterPro" id="IPR017938">
    <property type="entry name" value="Riboflavin_synthase-like_b-brl"/>
</dbReference>
<evidence type="ECO:0000259" key="3">
    <source>
        <dbReference type="PROSITE" id="PS51384"/>
    </source>
</evidence>
<dbReference type="RefSeq" id="WP_012414347.1">
    <property type="nucleotide sequence ID" value="NC_010644.1"/>
</dbReference>
<dbReference type="GO" id="GO:0016491">
    <property type="term" value="F:oxidoreductase activity"/>
    <property type="evidence" value="ECO:0007669"/>
    <property type="project" value="InterPro"/>
</dbReference>
<dbReference type="GO" id="GO:0051537">
    <property type="term" value="F:2 iron, 2 sulfur cluster binding"/>
    <property type="evidence" value="ECO:0007669"/>
    <property type="project" value="UniProtKB-KW"/>
</dbReference>
<dbReference type="STRING" id="445932.Emin_0168"/>
<dbReference type="SUPFAM" id="SSF52343">
    <property type="entry name" value="Ferredoxin reductase-like, C-terminal NADP-linked domain"/>
    <property type="match status" value="1"/>
</dbReference>
<dbReference type="Pfam" id="PF00970">
    <property type="entry name" value="FAD_binding_6"/>
    <property type="match status" value="1"/>
</dbReference>
<feature type="binding site" evidence="2">
    <location>
        <position position="229"/>
    </location>
    <ligand>
        <name>[2Fe-2S] cluster</name>
        <dbReference type="ChEBI" id="CHEBI:190135"/>
    </ligand>
</feature>
<keyword evidence="2" id="KW-0411">Iron-sulfur</keyword>
<dbReference type="PIRSF" id="PIRSF006816">
    <property type="entry name" value="Cyc3_hyd_g"/>
    <property type="match status" value="1"/>
</dbReference>
<dbReference type="InterPro" id="IPR001433">
    <property type="entry name" value="OxRdtase_FAD/NAD-bd"/>
</dbReference>
<keyword evidence="5" id="KW-1185">Reference proteome</keyword>
<sequence>MIINTVTDKKQLSQDIARFEIYAPKIAAKAKAGQFVIIKHDSDKEGERVPVTLVDWDADKGTIVVIVQAIGKSTAMYNNLKTGDRFTSVVGPLGMPVEIKNYGTAAVVGGGVGIAEVYPIAKALKEAGNKVISVLGCRTKALLILEEEMKNLSDMTIVSTDDGSCGAKGLVTDAIQKLVDESNKIDVGFIIGPIPMMKFTSILMSKLGIKPYASLNPILLDGTGMCGCCRVTVGGEVKFACVDGPMFEGDLVDFDELSRRTGEYKDKEKLSFDLYKEKHICKSGLH</sequence>
<dbReference type="GO" id="GO:0050660">
    <property type="term" value="F:flavin adenine dinucleotide binding"/>
    <property type="evidence" value="ECO:0007669"/>
    <property type="project" value="InterPro"/>
</dbReference>
<reference evidence="4 5" key="1">
    <citation type="journal article" date="2009" name="Appl. Environ. Microbiol.">
        <title>Genomic analysis of 'Elusimicrobium minutum,' the first cultivated representative of the phylum 'Elusimicrobia' (formerly termite group 1).</title>
        <authorList>
            <person name="Herlemann D.P.R."/>
            <person name="Geissinger O."/>
            <person name="Ikeda-Ohtsubo W."/>
            <person name="Kunin V."/>
            <person name="Sun H."/>
            <person name="Lapidus A."/>
            <person name="Hugenholtz P."/>
            <person name="Brune A."/>
        </authorList>
    </citation>
    <scope>NUCLEOTIDE SEQUENCE [LARGE SCALE GENOMIC DNA]</scope>
    <source>
        <strain evidence="4 5">Pei191</strain>
    </source>
</reference>